<gene>
    <name evidence="6" type="ORF">DL546_007375</name>
</gene>
<evidence type="ECO:0000256" key="5">
    <source>
        <dbReference type="SAM" id="Phobius"/>
    </source>
</evidence>
<dbReference type="GO" id="GO:0016740">
    <property type="term" value="F:transferase activity"/>
    <property type="evidence" value="ECO:0007669"/>
    <property type="project" value="UniProtKB-KW"/>
</dbReference>
<evidence type="ECO:0000256" key="2">
    <source>
        <dbReference type="ARBA" id="ARBA00022676"/>
    </source>
</evidence>
<dbReference type="InterPro" id="IPR002654">
    <property type="entry name" value="Glyco_trans_25"/>
</dbReference>
<dbReference type="CDD" id="cd06532">
    <property type="entry name" value="Glyco_transf_25"/>
    <property type="match status" value="1"/>
</dbReference>
<dbReference type="Proteomes" id="UP000275385">
    <property type="component" value="Unassembled WGS sequence"/>
</dbReference>
<dbReference type="InterPro" id="IPR050757">
    <property type="entry name" value="Collagen_mod_GT25"/>
</dbReference>
<keyword evidence="5" id="KW-1133">Transmembrane helix</keyword>
<dbReference type="PANTHER" id="PTHR10730:SF53">
    <property type="entry name" value="GLYCOSYLTRANSFERASE 25 FAMILY MEMBER"/>
    <property type="match status" value="1"/>
</dbReference>
<keyword evidence="5" id="KW-0472">Membrane</keyword>
<name>A0A420Y9U9_9PEZI</name>
<evidence type="ECO:0000256" key="1">
    <source>
        <dbReference type="ARBA" id="ARBA00006721"/>
    </source>
</evidence>
<keyword evidence="2" id="KW-0328">Glycosyltransferase</keyword>
<dbReference type="PANTHER" id="PTHR10730">
    <property type="entry name" value="PROCOLLAGEN-LYSINE,2-OXOGLUTARATE 5-DIOXYGENASE/GLYCOSYLTRANSFERASE 25 FAMILY MEMBER"/>
    <property type="match status" value="1"/>
</dbReference>
<keyword evidence="5" id="KW-0812">Transmembrane</keyword>
<evidence type="ECO:0000256" key="4">
    <source>
        <dbReference type="SAM" id="MobiDB-lite"/>
    </source>
</evidence>
<feature type="transmembrane region" description="Helical" evidence="5">
    <location>
        <begin position="12"/>
        <end position="29"/>
    </location>
</feature>
<feature type="region of interest" description="Disordered" evidence="4">
    <location>
        <begin position="348"/>
        <end position="375"/>
    </location>
</feature>
<keyword evidence="7" id="KW-1185">Reference proteome</keyword>
<evidence type="ECO:0000313" key="7">
    <source>
        <dbReference type="Proteomes" id="UP000275385"/>
    </source>
</evidence>
<sequence length="404" mass="45661">MMLFQRSTAQLVATVVIVVFMSLILLYQARERGPMWNSSRFPNASRPKDRLFVDITNNTLGFEKILVVGMPSRTDRRDGMTLQAALSNMEIEFIDSSDGTDIPDKALPNMDGHERLPGPVIGSWRGHVNAIREVVRRNLTSALIMEDDTDWDIRVRQQLQNFARSSRALTQPLQGYARSYGDPTYGLPPGQKDTHSPLPSLPELVIKDMDHLPITTDPKISPYGDDWDVLWLGHCGQLLPKLDDKNVPKGRVVQQNDETAAQRRYLHSVLKPFQYVEEYPDHARVVHHVQDGVCSLAYAVSQRGARSMLYEIGMKNFNAAFDLLLHWACSGENGRDYHRCLTVQPPLIQHHRPAGPKSAQSDISGHGEGMNEKPHTEEIRWSVRMNAEVLMVGGTDYVDQYPDE</sequence>
<organism evidence="6 7">
    <name type="scientific">Coniochaeta pulveracea</name>
    <dbReference type="NCBI Taxonomy" id="177199"/>
    <lineage>
        <taxon>Eukaryota</taxon>
        <taxon>Fungi</taxon>
        <taxon>Dikarya</taxon>
        <taxon>Ascomycota</taxon>
        <taxon>Pezizomycotina</taxon>
        <taxon>Sordariomycetes</taxon>
        <taxon>Sordariomycetidae</taxon>
        <taxon>Coniochaetales</taxon>
        <taxon>Coniochaetaceae</taxon>
        <taxon>Coniochaeta</taxon>
    </lineage>
</organism>
<dbReference type="STRING" id="177199.A0A420Y9U9"/>
<proteinExistence type="inferred from homology"/>
<accession>A0A420Y9U9</accession>
<keyword evidence="3" id="KW-0808">Transferase</keyword>
<protein>
    <recommendedName>
        <fullName evidence="8">Procollagen galactosyltransferase 1</fullName>
    </recommendedName>
</protein>
<evidence type="ECO:0000313" key="6">
    <source>
        <dbReference type="EMBL" id="RKU44633.1"/>
    </source>
</evidence>
<dbReference type="OrthoDB" id="47375at2759"/>
<comment type="caution">
    <text evidence="6">The sequence shown here is derived from an EMBL/GenBank/DDBJ whole genome shotgun (WGS) entry which is preliminary data.</text>
</comment>
<comment type="similarity">
    <text evidence="1">Belongs to the glycosyltransferase 25 family.</text>
</comment>
<evidence type="ECO:0008006" key="8">
    <source>
        <dbReference type="Google" id="ProtNLM"/>
    </source>
</evidence>
<evidence type="ECO:0000256" key="3">
    <source>
        <dbReference type="ARBA" id="ARBA00022679"/>
    </source>
</evidence>
<reference evidence="6 7" key="1">
    <citation type="submission" date="2018-08" db="EMBL/GenBank/DDBJ databases">
        <title>Draft genome of the lignicolous fungus Coniochaeta pulveracea.</title>
        <authorList>
            <person name="Borstlap C.J."/>
            <person name="De Witt R.N."/>
            <person name="Botha A."/>
            <person name="Volschenk H."/>
        </authorList>
    </citation>
    <scope>NUCLEOTIDE SEQUENCE [LARGE SCALE GENOMIC DNA]</scope>
    <source>
        <strain evidence="6 7">CAB683</strain>
    </source>
</reference>
<dbReference type="AlphaFoldDB" id="A0A420Y9U9"/>
<dbReference type="EMBL" id="QVQW01000029">
    <property type="protein sequence ID" value="RKU44633.1"/>
    <property type="molecule type" value="Genomic_DNA"/>
</dbReference>